<dbReference type="GO" id="GO:0007165">
    <property type="term" value="P:signal transduction"/>
    <property type="evidence" value="ECO:0007669"/>
    <property type="project" value="UniProtKB-KW"/>
</dbReference>
<dbReference type="PROSITE" id="PS50885">
    <property type="entry name" value="HAMP"/>
    <property type="match status" value="1"/>
</dbReference>
<dbReference type="InterPro" id="IPR004090">
    <property type="entry name" value="Chemotax_Me-accpt_rcpt"/>
</dbReference>
<accession>A0A2R8AWQ0</accession>
<organism evidence="8 9">
    <name type="scientific">Pseudoprimorskyibacter insulae</name>
    <dbReference type="NCBI Taxonomy" id="1695997"/>
    <lineage>
        <taxon>Bacteria</taxon>
        <taxon>Pseudomonadati</taxon>
        <taxon>Pseudomonadota</taxon>
        <taxon>Alphaproteobacteria</taxon>
        <taxon>Rhodobacterales</taxon>
        <taxon>Paracoccaceae</taxon>
        <taxon>Pseudoprimorskyibacter</taxon>
    </lineage>
</organism>
<protein>
    <submittedName>
        <fullName evidence="8">Methyl-accepting chemotaxis protein I</fullName>
    </submittedName>
</protein>
<dbReference type="GO" id="GO:0004888">
    <property type="term" value="F:transmembrane signaling receptor activity"/>
    <property type="evidence" value="ECO:0007669"/>
    <property type="project" value="InterPro"/>
</dbReference>
<evidence type="ECO:0000259" key="7">
    <source>
        <dbReference type="PROSITE" id="PS50885"/>
    </source>
</evidence>
<dbReference type="SMART" id="SM00304">
    <property type="entry name" value="HAMP"/>
    <property type="match status" value="1"/>
</dbReference>
<keyword evidence="5" id="KW-0812">Transmembrane</keyword>
<evidence type="ECO:0000313" key="8">
    <source>
        <dbReference type="EMBL" id="SPF80471.1"/>
    </source>
</evidence>
<dbReference type="SUPFAM" id="SSF58104">
    <property type="entry name" value="Methyl-accepting chemotaxis protein (MCP) signaling domain"/>
    <property type="match status" value="1"/>
</dbReference>
<dbReference type="InterPro" id="IPR051310">
    <property type="entry name" value="MCP_chemotaxis"/>
</dbReference>
<keyword evidence="9" id="KW-1185">Reference proteome</keyword>
<dbReference type="SMART" id="SM00283">
    <property type="entry name" value="MA"/>
    <property type="match status" value="1"/>
</dbReference>
<evidence type="ECO:0000256" key="1">
    <source>
        <dbReference type="ARBA" id="ARBA00022500"/>
    </source>
</evidence>
<dbReference type="Proteomes" id="UP000244904">
    <property type="component" value="Unassembled WGS sequence"/>
</dbReference>
<dbReference type="RefSeq" id="WP_181389446.1">
    <property type="nucleotide sequence ID" value="NZ_OMOJ01000004.1"/>
</dbReference>
<gene>
    <name evidence="8" type="primary">tsr_2</name>
    <name evidence="8" type="ORF">PRI8871_02281</name>
</gene>
<evidence type="ECO:0000256" key="5">
    <source>
        <dbReference type="SAM" id="Phobius"/>
    </source>
</evidence>
<evidence type="ECO:0000256" key="2">
    <source>
        <dbReference type="ARBA" id="ARBA00029447"/>
    </source>
</evidence>
<dbReference type="InterPro" id="IPR003660">
    <property type="entry name" value="HAMP_dom"/>
</dbReference>
<feature type="domain" description="Methyl-accepting transducer" evidence="6">
    <location>
        <begin position="268"/>
        <end position="483"/>
    </location>
</feature>
<evidence type="ECO:0000256" key="4">
    <source>
        <dbReference type="SAM" id="MobiDB-lite"/>
    </source>
</evidence>
<feature type="transmembrane region" description="Helical" evidence="5">
    <location>
        <begin position="193"/>
        <end position="213"/>
    </location>
</feature>
<reference evidence="9" key="1">
    <citation type="submission" date="2018-03" db="EMBL/GenBank/DDBJ databases">
        <authorList>
            <person name="Rodrigo-Torres L."/>
            <person name="Arahal R. D."/>
            <person name="Lucena T."/>
        </authorList>
    </citation>
    <scope>NUCLEOTIDE SEQUENCE [LARGE SCALE GENOMIC DNA]</scope>
    <source>
        <strain evidence="9">CECT 8871</strain>
    </source>
</reference>
<dbReference type="Pfam" id="PF00672">
    <property type="entry name" value="HAMP"/>
    <property type="match status" value="1"/>
</dbReference>
<dbReference type="AlphaFoldDB" id="A0A2R8AWQ0"/>
<feature type="region of interest" description="Disordered" evidence="4">
    <location>
        <begin position="521"/>
        <end position="558"/>
    </location>
</feature>
<comment type="similarity">
    <text evidence="2">Belongs to the methyl-accepting chemotaxis (MCP) protein family.</text>
</comment>
<keyword evidence="5" id="KW-0472">Membrane</keyword>
<dbReference type="CDD" id="cd06225">
    <property type="entry name" value="HAMP"/>
    <property type="match status" value="1"/>
</dbReference>
<keyword evidence="3" id="KW-0807">Transducer</keyword>
<evidence type="ECO:0000256" key="3">
    <source>
        <dbReference type="PROSITE-ProRule" id="PRU00284"/>
    </source>
</evidence>
<dbReference type="PANTHER" id="PTHR43531">
    <property type="entry name" value="PROTEIN ICFG"/>
    <property type="match status" value="1"/>
</dbReference>
<dbReference type="PROSITE" id="PS50111">
    <property type="entry name" value="CHEMOTAXIS_TRANSDUC_2"/>
    <property type="match status" value="1"/>
</dbReference>
<evidence type="ECO:0000259" key="6">
    <source>
        <dbReference type="PROSITE" id="PS50111"/>
    </source>
</evidence>
<name>A0A2R8AWQ0_9RHOB</name>
<keyword evidence="1" id="KW-0145">Chemotaxis</keyword>
<feature type="region of interest" description="Disordered" evidence="4">
    <location>
        <begin position="284"/>
        <end position="319"/>
    </location>
</feature>
<feature type="domain" description="HAMP" evidence="7">
    <location>
        <begin position="211"/>
        <end position="263"/>
    </location>
</feature>
<dbReference type="InterPro" id="IPR004089">
    <property type="entry name" value="MCPsignal_dom"/>
</dbReference>
<keyword evidence="5" id="KW-1133">Transmembrane helix</keyword>
<dbReference type="PANTHER" id="PTHR43531:SF11">
    <property type="entry name" value="METHYL-ACCEPTING CHEMOTAXIS PROTEIN 3"/>
    <property type="match status" value="1"/>
</dbReference>
<dbReference type="Gene3D" id="1.10.287.950">
    <property type="entry name" value="Methyl-accepting chemotaxis protein"/>
    <property type="match status" value="1"/>
</dbReference>
<sequence length="580" mass="61563">MRITIKAKLSMAFAFILSLFGIAMWLAIGDIRFANDSFRSIVDNESRDLLVVEQIGKSELLMRSAVADILISLPNEDSQRIADLQTGMEIMSDEFEAQMAQLYEHHIPEKHELLDKIGALHSRIWDTNKMIIKLELSGDSRGANIMYHGLARELTAESLSLTYELTELLKGQMDREVEETNTHADWSVAQSTLLLIAAILIGGIASYTIVVSISRRLNRSIELAQEVASGDLRKTVRVVGNDEISDLLRAQNAMVVRLREVAGAVARAAKYVASGATELASTSEVLSNGATSQASTTEQVSSSAEEMSANIQSSSENANKTEGIAAQTAAGARTSGEAVAEAVSAMNDIAERIQVVQEIARQTDLLALNAAVEAARAGEHGRGFAVVAAEVRKLAESSQAAAAEIKQLSSRTLSTATSAGELLKALVPSIEQTSQLVAEISAASRELASGSSQISLSIQELDDVTQRNSSSSEELASAATELSAQADQLAETISFFQVNDDEDLDLSGIAEARLALAQVDGPDEHDTPEIANAPVAPARKPAPAPATPKAPDGKRGLGINAKAAISGPLRNGGFDFDMAG</sequence>
<evidence type="ECO:0000313" key="9">
    <source>
        <dbReference type="Proteomes" id="UP000244904"/>
    </source>
</evidence>
<proteinExistence type="inferred from homology"/>
<dbReference type="GO" id="GO:0005886">
    <property type="term" value="C:plasma membrane"/>
    <property type="evidence" value="ECO:0007669"/>
    <property type="project" value="TreeGrafter"/>
</dbReference>
<dbReference type="EMBL" id="OMOJ01000004">
    <property type="protein sequence ID" value="SPF80471.1"/>
    <property type="molecule type" value="Genomic_DNA"/>
</dbReference>
<dbReference type="PRINTS" id="PR00260">
    <property type="entry name" value="CHEMTRNSDUCR"/>
</dbReference>
<dbReference type="Pfam" id="PF00015">
    <property type="entry name" value="MCPsignal"/>
    <property type="match status" value="1"/>
</dbReference>
<dbReference type="GO" id="GO:0006935">
    <property type="term" value="P:chemotaxis"/>
    <property type="evidence" value="ECO:0007669"/>
    <property type="project" value="UniProtKB-KW"/>
</dbReference>